<dbReference type="Proteomes" id="UP000656881">
    <property type="component" value="Unassembled WGS sequence"/>
</dbReference>
<dbReference type="RefSeq" id="WP_189176501.1">
    <property type="nucleotide sequence ID" value="NZ_BMNG01000015.1"/>
</dbReference>
<evidence type="ECO:0000313" key="4">
    <source>
        <dbReference type="Proteomes" id="UP000656881"/>
    </source>
</evidence>
<proteinExistence type="predicted"/>
<evidence type="ECO:0008006" key="5">
    <source>
        <dbReference type="Google" id="ProtNLM"/>
    </source>
</evidence>
<keyword evidence="4" id="KW-1185">Reference proteome</keyword>
<keyword evidence="1" id="KW-0233">DNA recombination</keyword>
<organism evidence="3 4">
    <name type="scientific">Streptomyces lasiicapitis</name>
    <dbReference type="NCBI Taxonomy" id="1923961"/>
    <lineage>
        <taxon>Bacteria</taxon>
        <taxon>Bacillati</taxon>
        <taxon>Actinomycetota</taxon>
        <taxon>Actinomycetes</taxon>
        <taxon>Kitasatosporales</taxon>
        <taxon>Streptomycetaceae</taxon>
        <taxon>Streptomyces</taxon>
    </lineage>
</organism>
<sequence length="337" mass="36600">MTDATRRTIRTVVQNVLALAAGLPLIIEAAGIPQTAAGVGVALAVAAAITRRFTSWGTEGCGAAKRSGSPGPKSTSTPPPSRRRSRSLSTGGSPTRAPPRRREARTPSRWNSETAAVLRRRRARQEEQRRARLAAGKVWHDTGKVLTDADGSWLHPEKLSDAFRRILARTDLPPINLRDLRHVAASLAYDASRDIFYVKAVLRHSTIKLTGDTYTSLFTELSQELAERSASLVPRKRTGAEGHASGTHAGQRVGAGGATRPRVPRRALVRAGQSDSEAALFRRPCGTRTHNQWIKSPLNVDSDGTRVVHDEYPYSGLSSPTGPQWRSPSGPTRRNPR</sequence>
<dbReference type="SUPFAM" id="SSF56349">
    <property type="entry name" value="DNA breaking-rejoining enzymes"/>
    <property type="match status" value="1"/>
</dbReference>
<dbReference type="Gene3D" id="1.10.443.10">
    <property type="entry name" value="Intergrase catalytic core"/>
    <property type="match status" value="1"/>
</dbReference>
<evidence type="ECO:0000313" key="3">
    <source>
        <dbReference type="EMBL" id="GGO54067.1"/>
    </source>
</evidence>
<feature type="region of interest" description="Disordered" evidence="2">
    <location>
        <begin position="229"/>
        <end position="263"/>
    </location>
</feature>
<name>A0ABQ2MLH9_9ACTN</name>
<feature type="region of interest" description="Disordered" evidence="2">
    <location>
        <begin position="295"/>
        <end position="337"/>
    </location>
</feature>
<evidence type="ECO:0000256" key="2">
    <source>
        <dbReference type="SAM" id="MobiDB-lite"/>
    </source>
</evidence>
<evidence type="ECO:0000256" key="1">
    <source>
        <dbReference type="ARBA" id="ARBA00023172"/>
    </source>
</evidence>
<gene>
    <name evidence="3" type="ORF">GCM10012286_62960</name>
</gene>
<feature type="compositionally biased region" description="Basic and acidic residues" evidence="2">
    <location>
        <begin position="303"/>
        <end position="312"/>
    </location>
</feature>
<dbReference type="InterPro" id="IPR011010">
    <property type="entry name" value="DNA_brk_join_enz"/>
</dbReference>
<dbReference type="InterPro" id="IPR013762">
    <property type="entry name" value="Integrase-like_cat_sf"/>
</dbReference>
<reference evidence="4" key="1">
    <citation type="journal article" date="2019" name="Int. J. Syst. Evol. Microbiol.">
        <title>The Global Catalogue of Microorganisms (GCM) 10K type strain sequencing project: providing services to taxonomists for standard genome sequencing and annotation.</title>
        <authorList>
            <consortium name="The Broad Institute Genomics Platform"/>
            <consortium name="The Broad Institute Genome Sequencing Center for Infectious Disease"/>
            <person name="Wu L."/>
            <person name="Ma J."/>
        </authorList>
    </citation>
    <scope>NUCLEOTIDE SEQUENCE [LARGE SCALE GENOMIC DNA]</scope>
    <source>
        <strain evidence="4">CGMCC 4.7349</strain>
    </source>
</reference>
<feature type="compositionally biased region" description="Low complexity" evidence="2">
    <location>
        <begin position="66"/>
        <end position="76"/>
    </location>
</feature>
<protein>
    <recommendedName>
        <fullName evidence="5">Tyr recombinase domain-containing protein</fullName>
    </recommendedName>
</protein>
<feature type="compositionally biased region" description="Polar residues" evidence="2">
    <location>
        <begin position="316"/>
        <end position="337"/>
    </location>
</feature>
<feature type="region of interest" description="Disordered" evidence="2">
    <location>
        <begin position="58"/>
        <end position="124"/>
    </location>
</feature>
<comment type="caution">
    <text evidence="3">The sequence shown here is derived from an EMBL/GenBank/DDBJ whole genome shotgun (WGS) entry which is preliminary data.</text>
</comment>
<accession>A0ABQ2MLH9</accession>
<dbReference type="EMBL" id="BMNG01000015">
    <property type="protein sequence ID" value="GGO54067.1"/>
    <property type="molecule type" value="Genomic_DNA"/>
</dbReference>